<protein>
    <submittedName>
        <fullName evidence="1">Uncharacterized protein</fullName>
    </submittedName>
</protein>
<dbReference type="RefSeq" id="WP_210047551.1">
    <property type="nucleotide sequence ID" value="NZ_JAGINX010000001.1"/>
</dbReference>
<evidence type="ECO:0000313" key="1">
    <source>
        <dbReference type="EMBL" id="MBP2317376.1"/>
    </source>
</evidence>
<reference evidence="1 2" key="1">
    <citation type="submission" date="2021-03" db="EMBL/GenBank/DDBJ databases">
        <title>Sequencing the genomes of 1000 actinobacteria strains.</title>
        <authorList>
            <person name="Klenk H.-P."/>
        </authorList>
    </citation>
    <scope>NUCLEOTIDE SEQUENCE [LARGE SCALE GENOMIC DNA]</scope>
    <source>
        <strain evidence="1 2">DSM 12544</strain>
    </source>
</reference>
<proteinExistence type="predicted"/>
<evidence type="ECO:0000313" key="2">
    <source>
        <dbReference type="Proteomes" id="UP001519331"/>
    </source>
</evidence>
<accession>A0ABS4SYU9</accession>
<organism evidence="1 2">
    <name type="scientific">Nesterenkonia lacusekhoensis</name>
    <dbReference type="NCBI Taxonomy" id="150832"/>
    <lineage>
        <taxon>Bacteria</taxon>
        <taxon>Bacillati</taxon>
        <taxon>Actinomycetota</taxon>
        <taxon>Actinomycetes</taxon>
        <taxon>Micrococcales</taxon>
        <taxon>Micrococcaceae</taxon>
        <taxon>Nesterenkonia</taxon>
    </lineage>
</organism>
<keyword evidence="2" id="KW-1185">Reference proteome</keyword>
<dbReference type="Proteomes" id="UP001519331">
    <property type="component" value="Unassembled WGS sequence"/>
</dbReference>
<name>A0ABS4SYU9_9MICC</name>
<dbReference type="EMBL" id="JAGINX010000001">
    <property type="protein sequence ID" value="MBP2317376.1"/>
    <property type="molecule type" value="Genomic_DNA"/>
</dbReference>
<gene>
    <name evidence="1" type="ORF">JOF45_000395</name>
</gene>
<comment type="caution">
    <text evidence="1">The sequence shown here is derived from an EMBL/GenBank/DDBJ whole genome shotgun (WGS) entry which is preliminary data.</text>
</comment>
<sequence length="89" mass="10341">MSTLEQLEAEAAELYPYPTEIDHLCRQVHVRARTVSIVQVEQAAAYDYNRHGQDCPTPWEDAPDYLRSRYRAYAREQFRAAGFYVEGEA</sequence>